<dbReference type="Pfam" id="PF00126">
    <property type="entry name" value="HTH_1"/>
    <property type="match status" value="1"/>
</dbReference>
<evidence type="ECO:0000313" key="4">
    <source>
        <dbReference type="Proteomes" id="UP000036700"/>
    </source>
</evidence>
<evidence type="ECO:0008006" key="5">
    <source>
        <dbReference type="Google" id="ProtNLM"/>
    </source>
</evidence>
<dbReference type="AlphaFoldDB" id="A0A0G3EU37"/>
<dbReference type="SUPFAM" id="SSF46785">
    <property type="entry name" value="Winged helix' DNA-binding domain"/>
    <property type="match status" value="1"/>
</dbReference>
<proteinExistence type="predicted"/>
<reference evidence="4" key="1">
    <citation type="submission" date="2015-06" db="EMBL/GenBank/DDBJ databases">
        <authorList>
            <person name="Lim Y.L."/>
            <person name="Ee R."/>
            <person name="Yong D."/>
            <person name="How K.Y."/>
            <person name="Yin W.F."/>
            <person name="Chan K.G."/>
        </authorList>
    </citation>
    <scope>NUCLEOTIDE SEQUENCE [LARGE SCALE GENOMIC DNA]</scope>
    <source>
        <strain evidence="4">DSM 25325</strain>
    </source>
</reference>
<accession>A0A0G3EU37</accession>
<feature type="domain" description="PBP" evidence="2">
    <location>
        <begin position="139"/>
        <end position="327"/>
    </location>
</feature>
<dbReference type="InterPro" id="IPR036388">
    <property type="entry name" value="WH-like_DNA-bd_sf"/>
</dbReference>
<evidence type="ECO:0000259" key="1">
    <source>
        <dbReference type="Pfam" id="PF00126"/>
    </source>
</evidence>
<dbReference type="EMBL" id="CP011568">
    <property type="protein sequence ID" value="AKJ70450.2"/>
    <property type="molecule type" value="Genomic_DNA"/>
</dbReference>
<dbReference type="InterPro" id="IPR024370">
    <property type="entry name" value="PBP_domain"/>
</dbReference>
<dbReference type="PANTHER" id="PTHR38431">
    <property type="entry name" value="BLL2305 PROTEIN"/>
    <property type="match status" value="1"/>
</dbReference>
<dbReference type="InterPro" id="IPR000847">
    <property type="entry name" value="LysR_HTH_N"/>
</dbReference>
<dbReference type="SUPFAM" id="SSF53850">
    <property type="entry name" value="Periplasmic binding protein-like II"/>
    <property type="match status" value="1"/>
</dbReference>
<dbReference type="InterPro" id="IPR036390">
    <property type="entry name" value="WH_DNA-bd_sf"/>
</dbReference>
<dbReference type="STRING" id="445709.ABW99_07850"/>
<evidence type="ECO:0000259" key="2">
    <source>
        <dbReference type="Pfam" id="PF12727"/>
    </source>
</evidence>
<dbReference type="RefSeq" id="WP_047216446.1">
    <property type="nucleotide sequence ID" value="NZ_CP014839.1"/>
</dbReference>
<keyword evidence="4" id="KW-1185">Reference proteome</keyword>
<dbReference type="Gene3D" id="3.40.190.10">
    <property type="entry name" value="Periplasmic binding protein-like II"/>
    <property type="match status" value="2"/>
</dbReference>
<feature type="domain" description="HTH lysR-type" evidence="1">
    <location>
        <begin position="28"/>
        <end position="83"/>
    </location>
</feature>
<organism evidence="3 4">
    <name type="scientific">Pandoraea thiooxydans</name>
    <dbReference type="NCBI Taxonomy" id="445709"/>
    <lineage>
        <taxon>Bacteria</taxon>
        <taxon>Pseudomonadati</taxon>
        <taxon>Pseudomonadota</taxon>
        <taxon>Betaproteobacteria</taxon>
        <taxon>Burkholderiales</taxon>
        <taxon>Burkholderiaceae</taxon>
        <taxon>Pandoraea</taxon>
    </lineage>
</organism>
<name>A0A0G3EU37_9BURK</name>
<dbReference type="PANTHER" id="PTHR38431:SF1">
    <property type="entry name" value="BLL2305 PROTEIN"/>
    <property type="match status" value="1"/>
</dbReference>
<dbReference type="KEGG" id="ptx:ABW99_07850"/>
<evidence type="ECO:0000313" key="3">
    <source>
        <dbReference type="EMBL" id="AKJ70450.2"/>
    </source>
</evidence>
<sequence length="361" mass="38736">MKHMKRLAIYPQLRLRLAEGEQSLERLVALLESVESHGNLQAASQQLGLSYRGAWGHLKDAEHAFGVPLLETARGRGAQLTEFSRRLIWGEKRLLARLGPLLETMASELQHELDEAVADLSPQLRVFASHGMAVAALAEFAARTEVPLDISYRGSMEAVAALARGECEMASFHMPLGEFAKPVLAHYASLIRGKSYMLADVASRSLGLIVARGNPHGIRSFNDLPGSALRFANRERGSGTRIIFDLLLAKTGHGPASIHGVETVELTHAAVAAYIASGKADAGLGIEASAAQFDLDFLPILTERYSLIFPADAMDNPSVAALLAIMQSAAYQKAVAAIPGYSCSDTGKVTLLADLFPELAV</sequence>
<protein>
    <recommendedName>
        <fullName evidence="5">LysR family transcriptional regulator</fullName>
    </recommendedName>
</protein>
<dbReference type="Pfam" id="PF12727">
    <property type="entry name" value="PBP_like"/>
    <property type="match status" value="1"/>
</dbReference>
<dbReference type="GO" id="GO:0003700">
    <property type="term" value="F:DNA-binding transcription factor activity"/>
    <property type="evidence" value="ECO:0007669"/>
    <property type="project" value="InterPro"/>
</dbReference>
<dbReference type="Proteomes" id="UP000036700">
    <property type="component" value="Chromosome"/>
</dbReference>
<gene>
    <name evidence="3" type="ORF">ABW99_07850</name>
</gene>
<dbReference type="OrthoDB" id="9805928at2"/>
<dbReference type="Gene3D" id="1.10.10.10">
    <property type="entry name" value="Winged helix-like DNA-binding domain superfamily/Winged helix DNA-binding domain"/>
    <property type="match status" value="1"/>
</dbReference>